<name>A0A8X7MVB3_9BASI</name>
<evidence type="ECO:0000256" key="1">
    <source>
        <dbReference type="ARBA" id="ARBA00022664"/>
    </source>
</evidence>
<feature type="compositionally biased region" description="Polar residues" evidence="2">
    <location>
        <begin position="27"/>
        <end position="37"/>
    </location>
</feature>
<keyword evidence="1" id="KW-0507">mRNA processing</keyword>
<feature type="region of interest" description="Disordered" evidence="2">
    <location>
        <begin position="87"/>
        <end position="107"/>
    </location>
</feature>
<dbReference type="InterPro" id="IPR036875">
    <property type="entry name" value="Znf_CCHC_sf"/>
</dbReference>
<protein>
    <recommendedName>
        <fullName evidence="5">CCHC-type domain-containing protein</fullName>
    </recommendedName>
</protein>
<dbReference type="GO" id="GO:0006397">
    <property type="term" value="P:mRNA processing"/>
    <property type="evidence" value="ECO:0007669"/>
    <property type="project" value="UniProtKB-KW"/>
</dbReference>
<dbReference type="AlphaFoldDB" id="A0A8X7MVB3"/>
<evidence type="ECO:0000256" key="2">
    <source>
        <dbReference type="SAM" id="MobiDB-lite"/>
    </source>
</evidence>
<evidence type="ECO:0000313" key="3">
    <source>
        <dbReference type="EMBL" id="KAE8248972.1"/>
    </source>
</evidence>
<comment type="caution">
    <text evidence="3">The sequence shown here is derived from an EMBL/GenBank/DDBJ whole genome shotgun (WGS) entry which is preliminary data.</text>
</comment>
<dbReference type="EMBL" id="LWDE02000313">
    <property type="protein sequence ID" value="KAE8248972.1"/>
    <property type="molecule type" value="Genomic_DNA"/>
</dbReference>
<keyword evidence="4" id="KW-1185">Reference proteome</keyword>
<feature type="region of interest" description="Disordered" evidence="2">
    <location>
        <begin position="454"/>
        <end position="489"/>
    </location>
</feature>
<gene>
    <name evidence="3" type="ORF">A4X06_0g3444</name>
</gene>
<dbReference type="GO" id="GO:0003676">
    <property type="term" value="F:nucleic acid binding"/>
    <property type="evidence" value="ECO:0007669"/>
    <property type="project" value="InterPro"/>
</dbReference>
<organism evidence="3 4">
    <name type="scientific">Tilletia controversa</name>
    <name type="common">dwarf bunt fungus</name>
    <dbReference type="NCBI Taxonomy" id="13291"/>
    <lineage>
        <taxon>Eukaryota</taxon>
        <taxon>Fungi</taxon>
        <taxon>Dikarya</taxon>
        <taxon>Basidiomycota</taxon>
        <taxon>Ustilaginomycotina</taxon>
        <taxon>Exobasidiomycetes</taxon>
        <taxon>Tilletiales</taxon>
        <taxon>Tilletiaceae</taxon>
        <taxon>Tilletia</taxon>
    </lineage>
</organism>
<dbReference type="GO" id="GO:0008270">
    <property type="term" value="F:zinc ion binding"/>
    <property type="evidence" value="ECO:0007669"/>
    <property type="project" value="InterPro"/>
</dbReference>
<evidence type="ECO:0000313" key="4">
    <source>
        <dbReference type="Proteomes" id="UP000077684"/>
    </source>
</evidence>
<evidence type="ECO:0008006" key="5">
    <source>
        <dbReference type="Google" id="ProtNLM"/>
    </source>
</evidence>
<reference evidence="3" key="1">
    <citation type="submission" date="2016-04" db="EMBL/GenBank/DDBJ databases">
        <authorList>
            <person name="Nguyen H.D."/>
            <person name="Samba Siva P."/>
            <person name="Cullis J."/>
            <person name="Levesque C.A."/>
            <person name="Hambleton S."/>
        </authorList>
    </citation>
    <scope>NUCLEOTIDE SEQUENCE</scope>
    <source>
        <strain evidence="3">DAOMC 236426</strain>
    </source>
</reference>
<dbReference type="SUPFAM" id="SSF57756">
    <property type="entry name" value="Retrovirus zinc finger-like domains"/>
    <property type="match status" value="1"/>
</dbReference>
<dbReference type="Gene3D" id="4.10.60.10">
    <property type="entry name" value="Zinc finger, CCHC-type"/>
    <property type="match status" value="1"/>
</dbReference>
<dbReference type="Proteomes" id="UP000077684">
    <property type="component" value="Unassembled WGS sequence"/>
</dbReference>
<feature type="region of interest" description="Disordered" evidence="2">
    <location>
        <begin position="20"/>
        <end position="43"/>
    </location>
</feature>
<accession>A0A8X7MVB3</accession>
<sequence length="489" mass="55460">MRVTQLQHEERIQAILAQDHLRASDASRPTTHATNRLKQSRRSNAARVFLGAEDQTAYDCTHRPQPDQAAATTHFAPRLDIVNPLTTPRGAHLTAGPGTSKGLRPRRFTSAKPSDIGLYEPDKGSDIFSWWRGVVQYQAYSGATEAEVFSGLPDCFSKWPRQWLDELIPRPATLKEFRNRAFQAFMRDATLVQDDVDHRKFKPQEESLETYLFDKYKLVSELQVSKAMAAGHTDFDNPNPESARILMTIKDAIQTVHNGLPADWRTLLNVYRQEEDWPAYRSQLLGNEQQTREAIAVFSGNSQSNQSGQAKQNNPPIVKHNTGWKPEHIARSYGQPTLTNSDSSARKKDREKSLCYHCHEPGYFKHKCPQREEDIRRVRSVLATMEDMDHRNEDPPVVRQVQMTLENGPRSAGSGVNNVTRVIHAKRVRVSKYEDESEPQRVVCARATKISMEDDSPALSPLEWERGGPTMADAYYTEDNSDRGSASDY</sequence>
<proteinExistence type="predicted"/>
<reference evidence="3" key="2">
    <citation type="journal article" date="2019" name="IMA Fungus">
        <title>Genome sequencing and comparison of five Tilletia species to identify candidate genes for the detection of regulated species infecting wheat.</title>
        <authorList>
            <person name="Nguyen H.D.T."/>
            <person name="Sultana T."/>
            <person name="Kesanakurti P."/>
            <person name="Hambleton S."/>
        </authorList>
    </citation>
    <scope>NUCLEOTIDE SEQUENCE</scope>
    <source>
        <strain evidence="3">DAOMC 236426</strain>
    </source>
</reference>